<sequence length="456" mass="48728">MGYESLSTVVVLVIVAIIIVVWLPVRTANGMKRATEHRQDRYSPSLHIVEAESGTRFGDVKPHQAKGAPVPASSPSARLTPEHIAHVRELRRAAIRRRQLLAGGLAAVAVVVFVLALVFHFSTLFTLIPLALLAAVLAMGARAASQARRWEAKVSRVERERARKSKAAKIAHERAIATARAQAKAVAGGRDERDERDGAAGTDAAARREAATEVMEQRQIRRALRQAEIEQARAKALRETRAEGQETVRSNQESATAAEVRGDVSDAAQVGAGVAGSAGHVSDGAEQTTAAESSLTMRDERDERDGHRGEVPDDATSELASVRPARALDVFDMATASQDLISFSLGAARNESNTPEPESREIQSAKQVSKAEPVGPETAERLLNEAKVVKAADDAKAASEAQAAQEAEDTRAKEAQEAAKQAAFHESEQHAEVEAPDATSESLSVGLDSIMARRGN</sequence>
<feature type="region of interest" description="Disordered" evidence="1">
    <location>
        <begin position="235"/>
        <end position="262"/>
    </location>
</feature>
<keyword evidence="2" id="KW-1133">Transmembrane helix</keyword>
<feature type="compositionally biased region" description="Basic and acidic residues" evidence="1">
    <location>
        <begin position="408"/>
        <end position="433"/>
    </location>
</feature>
<evidence type="ECO:0000313" key="4">
    <source>
        <dbReference type="Proteomes" id="UP000216871"/>
    </source>
</evidence>
<feature type="transmembrane region" description="Helical" evidence="2">
    <location>
        <begin position="127"/>
        <end position="145"/>
    </location>
</feature>
<accession>A0A261FQX9</accession>
<organism evidence="3 4">
    <name type="scientific">Bifidobacterium myosotis</name>
    <dbReference type="NCBI Taxonomy" id="1630166"/>
    <lineage>
        <taxon>Bacteria</taxon>
        <taxon>Bacillati</taxon>
        <taxon>Actinomycetota</taxon>
        <taxon>Actinomycetes</taxon>
        <taxon>Bifidobacteriales</taxon>
        <taxon>Bifidobacteriaceae</taxon>
        <taxon>Bifidobacterium</taxon>
    </lineage>
</organism>
<name>A0A261FQX9_9BIFI</name>
<feature type="transmembrane region" description="Helical" evidence="2">
    <location>
        <begin position="6"/>
        <end position="25"/>
    </location>
</feature>
<evidence type="ECO:0000256" key="2">
    <source>
        <dbReference type="SAM" id="Phobius"/>
    </source>
</evidence>
<evidence type="ECO:0000256" key="1">
    <source>
        <dbReference type="SAM" id="MobiDB-lite"/>
    </source>
</evidence>
<feature type="region of interest" description="Disordered" evidence="1">
    <location>
        <begin position="184"/>
        <end position="205"/>
    </location>
</feature>
<feature type="region of interest" description="Disordered" evidence="1">
    <location>
        <begin position="347"/>
        <end position="377"/>
    </location>
</feature>
<feature type="compositionally biased region" description="Polar residues" evidence="1">
    <location>
        <begin position="286"/>
        <end position="296"/>
    </location>
</feature>
<evidence type="ECO:0000313" key="3">
    <source>
        <dbReference type="EMBL" id="OZG61395.1"/>
    </source>
</evidence>
<feature type="compositionally biased region" description="Low complexity" evidence="1">
    <location>
        <begin position="274"/>
        <end position="285"/>
    </location>
</feature>
<protein>
    <submittedName>
        <fullName evidence="3">Uncharacterized protein</fullName>
    </submittedName>
</protein>
<reference evidence="3 4" key="1">
    <citation type="journal article" date="2017" name="BMC Genomics">
        <title>Comparative genomic and phylogenomic analyses of the Bifidobacteriaceae family.</title>
        <authorList>
            <person name="Lugli G.A."/>
            <person name="Milani C."/>
            <person name="Turroni F."/>
            <person name="Duranti S."/>
            <person name="Mancabelli L."/>
            <person name="Mangifesta M."/>
            <person name="Ferrario C."/>
            <person name="Modesto M."/>
            <person name="Mattarelli P."/>
            <person name="Jiri K."/>
            <person name="van Sinderen D."/>
            <person name="Ventura M."/>
        </authorList>
    </citation>
    <scope>NUCLEOTIDE SEQUENCE [LARGE SCALE GENOMIC DNA]</scope>
    <source>
        <strain evidence="3 4">DSM 100196</strain>
    </source>
</reference>
<keyword evidence="2" id="KW-0472">Membrane</keyword>
<feature type="region of interest" description="Disordered" evidence="1">
    <location>
        <begin position="393"/>
        <end position="456"/>
    </location>
</feature>
<dbReference type="AlphaFoldDB" id="A0A261FQX9"/>
<feature type="region of interest" description="Disordered" evidence="1">
    <location>
        <begin position="274"/>
        <end position="322"/>
    </location>
</feature>
<gene>
    <name evidence="3" type="ORF">BMYO_0279</name>
</gene>
<dbReference type="EMBL" id="MWWW01000003">
    <property type="protein sequence ID" value="OZG61395.1"/>
    <property type="molecule type" value="Genomic_DNA"/>
</dbReference>
<feature type="compositionally biased region" description="Basic and acidic residues" evidence="1">
    <location>
        <begin position="235"/>
        <end position="246"/>
    </location>
</feature>
<keyword evidence="2" id="KW-0812">Transmembrane</keyword>
<feature type="compositionally biased region" description="Basic and acidic residues" evidence="1">
    <location>
        <begin position="297"/>
        <end position="311"/>
    </location>
</feature>
<feature type="transmembrane region" description="Helical" evidence="2">
    <location>
        <begin position="100"/>
        <end position="121"/>
    </location>
</feature>
<proteinExistence type="predicted"/>
<feature type="compositionally biased region" description="Basic and acidic residues" evidence="1">
    <location>
        <begin position="189"/>
        <end position="198"/>
    </location>
</feature>
<keyword evidence="4" id="KW-1185">Reference proteome</keyword>
<dbReference type="RefSeq" id="WP_094666830.1">
    <property type="nucleotide sequence ID" value="NZ_MWWW01000003.1"/>
</dbReference>
<dbReference type="OrthoDB" id="3243298at2"/>
<comment type="caution">
    <text evidence="3">The sequence shown here is derived from an EMBL/GenBank/DDBJ whole genome shotgun (WGS) entry which is preliminary data.</text>
</comment>
<dbReference type="Proteomes" id="UP000216871">
    <property type="component" value="Unassembled WGS sequence"/>
</dbReference>